<reference evidence="2 3" key="1">
    <citation type="submission" date="2017-10" db="EMBL/GenBank/DDBJ databases">
        <title>Bacillus sp. nov., a halophilic bacterium isolated from a Keqin Lake.</title>
        <authorList>
            <person name="Wang H."/>
        </authorList>
    </citation>
    <scope>NUCLEOTIDE SEQUENCE [LARGE SCALE GENOMIC DNA]</scope>
    <source>
        <strain evidence="2 3">KCTC 13187</strain>
    </source>
</reference>
<dbReference type="Pfam" id="PF00702">
    <property type="entry name" value="Hydrolase"/>
    <property type="match status" value="1"/>
</dbReference>
<dbReference type="EMBL" id="PDOE01000003">
    <property type="protein sequence ID" value="RKL67499.1"/>
    <property type="molecule type" value="Genomic_DNA"/>
</dbReference>
<proteinExistence type="predicted"/>
<dbReference type="SFLD" id="SFLDS00003">
    <property type="entry name" value="Haloacid_Dehalogenase"/>
    <property type="match status" value="1"/>
</dbReference>
<dbReference type="GO" id="GO:0016787">
    <property type="term" value="F:hydrolase activity"/>
    <property type="evidence" value="ECO:0007669"/>
    <property type="project" value="UniProtKB-KW"/>
</dbReference>
<keyword evidence="1" id="KW-0378">Hydrolase</keyword>
<dbReference type="PRINTS" id="PR00413">
    <property type="entry name" value="HADHALOGNASE"/>
</dbReference>
<gene>
    <name evidence="2" type="ORF">CR203_09110</name>
</gene>
<dbReference type="SUPFAM" id="SSF56784">
    <property type="entry name" value="HAD-like"/>
    <property type="match status" value="1"/>
</dbReference>
<dbReference type="InterPro" id="IPR023214">
    <property type="entry name" value="HAD_sf"/>
</dbReference>
<dbReference type="InterPro" id="IPR036412">
    <property type="entry name" value="HAD-like_sf"/>
</dbReference>
<comment type="caution">
    <text evidence="2">The sequence shown here is derived from an EMBL/GenBank/DDBJ whole genome shotgun (WGS) entry which is preliminary data.</text>
</comment>
<dbReference type="NCBIfam" id="TIGR01549">
    <property type="entry name" value="HAD-SF-IA-v1"/>
    <property type="match status" value="1"/>
</dbReference>
<sequence>MTKAILFDLDGTLLPMDTNMFVENYVKELAPKVAHIISPDEFVKALFAGTEAMMRNLDPEKTNEKVFEETFLELTTLTREEIWPTLNDFYENTFPSFSHMCAPTPLARIVVEEAINQGYRVAVATNPVFPKAAIYHRLKWANIDDLPFDLVTVYEQSSFTKPHPQYYQAICDQIGFDPKECIMIGNDKQEDMAASQTGMKTYLVEGCVIDRGEPVFPIDDSGSLEDLYESIKNNEGMFQK</sequence>
<evidence type="ECO:0000256" key="1">
    <source>
        <dbReference type="ARBA" id="ARBA00022801"/>
    </source>
</evidence>
<dbReference type="PANTHER" id="PTHR43316:SF3">
    <property type="entry name" value="HALOACID DEHALOGENASE, TYPE II (AFU_ORTHOLOGUE AFUA_2G07750)-RELATED"/>
    <property type="match status" value="1"/>
</dbReference>
<dbReference type="OrthoDB" id="9809962at2"/>
<dbReference type="Proteomes" id="UP000281498">
    <property type="component" value="Unassembled WGS sequence"/>
</dbReference>
<accession>A0A3A9K5A5</accession>
<evidence type="ECO:0000313" key="2">
    <source>
        <dbReference type="EMBL" id="RKL67499.1"/>
    </source>
</evidence>
<dbReference type="RefSeq" id="WP_110935337.1">
    <property type="nucleotide sequence ID" value="NZ_KZ614146.1"/>
</dbReference>
<dbReference type="SFLD" id="SFLDG01129">
    <property type="entry name" value="C1.5:_HAD__Beta-PGM__Phosphata"/>
    <property type="match status" value="1"/>
</dbReference>
<evidence type="ECO:0000313" key="3">
    <source>
        <dbReference type="Proteomes" id="UP000281498"/>
    </source>
</evidence>
<organism evidence="2 3">
    <name type="scientific">Salipaludibacillus neizhouensis</name>
    <dbReference type="NCBI Taxonomy" id="885475"/>
    <lineage>
        <taxon>Bacteria</taxon>
        <taxon>Bacillati</taxon>
        <taxon>Bacillota</taxon>
        <taxon>Bacilli</taxon>
        <taxon>Bacillales</taxon>
        <taxon>Bacillaceae</taxon>
    </lineage>
</organism>
<dbReference type="InterPro" id="IPR006439">
    <property type="entry name" value="HAD-SF_hydro_IA"/>
</dbReference>
<dbReference type="AlphaFoldDB" id="A0A3A9K5A5"/>
<dbReference type="InterPro" id="IPR051540">
    <property type="entry name" value="S-2-haloacid_dehalogenase"/>
</dbReference>
<keyword evidence="3" id="KW-1185">Reference proteome</keyword>
<dbReference type="PANTHER" id="PTHR43316">
    <property type="entry name" value="HYDROLASE, HALOACID DELAHOGENASE-RELATED"/>
    <property type="match status" value="1"/>
</dbReference>
<dbReference type="Gene3D" id="3.40.50.1000">
    <property type="entry name" value="HAD superfamily/HAD-like"/>
    <property type="match status" value="1"/>
</dbReference>
<protein>
    <submittedName>
        <fullName evidence="2">Haloacid dehalogenase</fullName>
    </submittedName>
</protein>
<name>A0A3A9K5A5_9BACI</name>